<dbReference type="Pfam" id="PF11951">
    <property type="entry name" value="Fungal_trans_2"/>
    <property type="match status" value="1"/>
</dbReference>
<reference evidence="5" key="1">
    <citation type="submission" date="2021-12" db="EMBL/GenBank/DDBJ databases">
        <title>Black yeast isolated from Biological Soil Crust.</title>
        <authorList>
            <person name="Kurbessoian T."/>
        </authorList>
    </citation>
    <scope>NUCLEOTIDE SEQUENCE</scope>
    <source>
        <strain evidence="5">CCFEE 5208</strain>
    </source>
</reference>
<dbReference type="InterPro" id="IPR036864">
    <property type="entry name" value="Zn2-C6_fun-type_DNA-bd_sf"/>
</dbReference>
<evidence type="ECO:0000256" key="2">
    <source>
        <dbReference type="ARBA" id="ARBA00023242"/>
    </source>
</evidence>
<dbReference type="SUPFAM" id="SSF57701">
    <property type="entry name" value="Zn2/Cys6 DNA-binding domain"/>
    <property type="match status" value="1"/>
</dbReference>
<evidence type="ECO:0000313" key="5">
    <source>
        <dbReference type="EMBL" id="KAK0325625.1"/>
    </source>
</evidence>
<evidence type="ECO:0000259" key="4">
    <source>
        <dbReference type="PROSITE" id="PS50048"/>
    </source>
</evidence>
<evidence type="ECO:0000313" key="6">
    <source>
        <dbReference type="Proteomes" id="UP001168146"/>
    </source>
</evidence>
<feature type="region of interest" description="Disordered" evidence="3">
    <location>
        <begin position="1049"/>
        <end position="1081"/>
    </location>
</feature>
<dbReference type="Pfam" id="PF00172">
    <property type="entry name" value="Zn_clus"/>
    <property type="match status" value="1"/>
</dbReference>
<dbReference type="GO" id="GO:0000976">
    <property type="term" value="F:transcription cis-regulatory region binding"/>
    <property type="evidence" value="ECO:0007669"/>
    <property type="project" value="TreeGrafter"/>
</dbReference>
<comment type="caution">
    <text evidence="5">The sequence shown here is derived from an EMBL/GenBank/DDBJ whole genome shotgun (WGS) entry which is preliminary data.</text>
</comment>
<dbReference type="InterPro" id="IPR001138">
    <property type="entry name" value="Zn2Cys6_DnaBD"/>
</dbReference>
<dbReference type="Gene3D" id="4.10.240.10">
    <property type="entry name" value="Zn(2)-C6 fungal-type DNA-binding domain"/>
    <property type="match status" value="1"/>
</dbReference>
<dbReference type="PROSITE" id="PS50048">
    <property type="entry name" value="ZN2_CY6_FUNGAL_2"/>
    <property type="match status" value="1"/>
</dbReference>
<sequence>MASKVKHESLNGDESDQSKSARTAAAEEALRARLSRKRTKTGCLTCRKRRIKCGEEHPVCRNCVKSRRHCEGYNQRVTFKQPFYDFRPGPNGAAHITFQAGIVPGPVTPYYTGAAQISTGYALHGHHQPQLQPRPVEQFVPFADQVHPQVARAPPPVLLPPQHFEQHHVQYAVPLQNAPPPMQPNMAVQQPQILDSRVWQQPYEVATTVQYDLASNGHFAVAGVIEGRPTYETPQQFDVTSISMPYEHAIPPHSLPVQPPSSRVQEMQWIQEDPAGGRRSHTHSAELLGQHAHIPPTSSDLYGTFQQPLAPPEYAPQSELRKSVHTRPVVNGCHDVQPQWHIPGPSFAPPIDHITPEFYDYEVNAQHDSCHTDSLNLAATEVYDDDYFDVHSDEEMGGDDHDNALTTIEGGPQQALGRILQENNITVQDMQTRRYDTFLCDGILDIYRVDEHANPLRNPATARVFAHFIAVTGPSLSIFERHPRNTSVLFSSGQVPFSQQGIWTYTMPLAALRNQGLLHAMLALASLHIARLTGASVTPSMQHYAWALKRIHHSVGYKKKRLNVTTIAATMLLGFYEIMTADHMKWNMHLAGAKQLFVETDFVGLMQQFRQMRADATVKDRMGGRRPSVPHCHVSAEDRLRQIPDVDERTINNIVGKEVRYGHHGHVVTPQHSIPQELDLGKFEVLKDLYWWYCKQDAYQSIISGNQLLMDYSRWADCPPRAPLGKPDAVYGSYDHLILLLGRVADFAARDRVRKLKQMEQTGGQWRPAPGMHMPRPPQQAPPTPLSASNGGPMNGHPLPQPPPLAQSNGEPPPPSQMPTFFGMAPPPNPHVQMPTAYHPIHCMPTPLSAASHDPIDLQFSTEAAITEWARIRAALLDFSTRLGDAFKPLTDEYQPTLHTAFGNAIFYHSFDIGVLWAIYNMIMIITLRSHPHMPPAAHMAAGVASQQTLFYANQIGRIVAGIVPGPPDQPLNPGLGAALCETCMPSFFAAVQYSNPHQRHETVMRIYSVAQRTGWGTAELIANGCETAWVKSAAAGRGPPYARVVRSQHSSDPRLNGSWEHLDPNSRPDETDETDRRHVRAKPQARLNWAIGIMGTEEDESIK</sequence>
<feature type="compositionally biased region" description="Pro residues" evidence="3">
    <location>
        <begin position="799"/>
        <end position="817"/>
    </location>
</feature>
<accession>A0AAN6FY68</accession>
<dbReference type="GO" id="GO:0000981">
    <property type="term" value="F:DNA-binding transcription factor activity, RNA polymerase II-specific"/>
    <property type="evidence" value="ECO:0007669"/>
    <property type="project" value="InterPro"/>
</dbReference>
<feature type="compositionally biased region" description="Basic and acidic residues" evidence="3">
    <location>
        <begin position="1"/>
        <end position="10"/>
    </location>
</feature>
<dbReference type="GO" id="GO:0008270">
    <property type="term" value="F:zinc ion binding"/>
    <property type="evidence" value="ECO:0007669"/>
    <property type="project" value="InterPro"/>
</dbReference>
<feature type="compositionally biased region" description="Basic and acidic residues" evidence="3">
    <location>
        <begin position="1061"/>
        <end position="1070"/>
    </location>
</feature>
<feature type="domain" description="Zn(2)-C6 fungal-type" evidence="4">
    <location>
        <begin position="42"/>
        <end position="70"/>
    </location>
</feature>
<dbReference type="GO" id="GO:0045944">
    <property type="term" value="P:positive regulation of transcription by RNA polymerase II"/>
    <property type="evidence" value="ECO:0007669"/>
    <property type="project" value="TreeGrafter"/>
</dbReference>
<comment type="subcellular location">
    <subcellularLocation>
        <location evidence="1">Nucleus</location>
    </subcellularLocation>
</comment>
<feature type="region of interest" description="Disordered" evidence="3">
    <location>
        <begin position="756"/>
        <end position="824"/>
    </location>
</feature>
<gene>
    <name evidence="5" type="ORF">LTR82_003161</name>
</gene>
<evidence type="ECO:0000256" key="3">
    <source>
        <dbReference type="SAM" id="MobiDB-lite"/>
    </source>
</evidence>
<name>A0AAN6FY68_9PEZI</name>
<dbReference type="Proteomes" id="UP001168146">
    <property type="component" value="Unassembled WGS sequence"/>
</dbReference>
<dbReference type="SMART" id="SM00066">
    <property type="entry name" value="GAL4"/>
    <property type="match status" value="1"/>
</dbReference>
<proteinExistence type="predicted"/>
<dbReference type="CDD" id="cd00067">
    <property type="entry name" value="GAL4"/>
    <property type="match status" value="1"/>
</dbReference>
<dbReference type="PANTHER" id="PTHR37534:SF23">
    <property type="entry name" value="ZN(II)2CYS6 TRANSCRIPTION FACTOR (EUROFUNG)"/>
    <property type="match status" value="1"/>
</dbReference>
<dbReference type="GO" id="GO:0005634">
    <property type="term" value="C:nucleus"/>
    <property type="evidence" value="ECO:0007669"/>
    <property type="project" value="UniProtKB-SubCell"/>
</dbReference>
<keyword evidence="2" id="KW-0539">Nucleus</keyword>
<protein>
    <recommendedName>
        <fullName evidence="4">Zn(2)-C6 fungal-type domain-containing protein</fullName>
    </recommendedName>
</protein>
<dbReference type="InterPro" id="IPR021858">
    <property type="entry name" value="Fun_TF"/>
</dbReference>
<organism evidence="5 6">
    <name type="scientific">Friedmanniomyces endolithicus</name>
    <dbReference type="NCBI Taxonomy" id="329885"/>
    <lineage>
        <taxon>Eukaryota</taxon>
        <taxon>Fungi</taxon>
        <taxon>Dikarya</taxon>
        <taxon>Ascomycota</taxon>
        <taxon>Pezizomycotina</taxon>
        <taxon>Dothideomycetes</taxon>
        <taxon>Dothideomycetidae</taxon>
        <taxon>Mycosphaerellales</taxon>
        <taxon>Teratosphaeriaceae</taxon>
        <taxon>Friedmanniomyces</taxon>
    </lineage>
</organism>
<evidence type="ECO:0000256" key="1">
    <source>
        <dbReference type="ARBA" id="ARBA00004123"/>
    </source>
</evidence>
<feature type="region of interest" description="Disordered" evidence="3">
    <location>
        <begin position="1"/>
        <end position="32"/>
    </location>
</feature>
<feature type="compositionally biased region" description="Pro residues" evidence="3">
    <location>
        <begin position="775"/>
        <end position="785"/>
    </location>
</feature>
<dbReference type="EMBL" id="JASUXU010000006">
    <property type="protein sequence ID" value="KAK0325625.1"/>
    <property type="molecule type" value="Genomic_DNA"/>
</dbReference>
<dbReference type="PANTHER" id="PTHR37534">
    <property type="entry name" value="TRANSCRIPTIONAL ACTIVATOR PROTEIN UGA3"/>
    <property type="match status" value="1"/>
</dbReference>
<dbReference type="PROSITE" id="PS00463">
    <property type="entry name" value="ZN2_CY6_FUNGAL_1"/>
    <property type="match status" value="1"/>
</dbReference>
<dbReference type="AlphaFoldDB" id="A0AAN6FY68"/>